<dbReference type="InParanoid" id="K1QYC7"/>
<name>K1QYC7_MAGGI</name>
<feature type="region of interest" description="Disordered" evidence="1">
    <location>
        <begin position="1"/>
        <end position="43"/>
    </location>
</feature>
<organism evidence="2">
    <name type="scientific">Magallana gigas</name>
    <name type="common">Pacific oyster</name>
    <name type="synonym">Crassostrea gigas</name>
    <dbReference type="NCBI Taxonomy" id="29159"/>
    <lineage>
        <taxon>Eukaryota</taxon>
        <taxon>Metazoa</taxon>
        <taxon>Spiralia</taxon>
        <taxon>Lophotrochozoa</taxon>
        <taxon>Mollusca</taxon>
        <taxon>Bivalvia</taxon>
        <taxon>Autobranchia</taxon>
        <taxon>Pteriomorphia</taxon>
        <taxon>Ostreida</taxon>
        <taxon>Ostreoidea</taxon>
        <taxon>Ostreidae</taxon>
        <taxon>Magallana</taxon>
    </lineage>
</organism>
<accession>K1QYC7</accession>
<gene>
    <name evidence="2" type="ORF">CGI_10006648</name>
</gene>
<protein>
    <submittedName>
        <fullName evidence="2">Uncharacterized protein</fullName>
    </submittedName>
</protein>
<dbReference type="HOGENOM" id="CLU_1847069_0_0_1"/>
<dbReference type="AlphaFoldDB" id="K1QYC7"/>
<reference evidence="2" key="1">
    <citation type="journal article" date="2012" name="Nature">
        <title>The oyster genome reveals stress adaptation and complexity of shell formation.</title>
        <authorList>
            <person name="Zhang G."/>
            <person name="Fang X."/>
            <person name="Guo X."/>
            <person name="Li L."/>
            <person name="Luo R."/>
            <person name="Xu F."/>
            <person name="Yang P."/>
            <person name="Zhang L."/>
            <person name="Wang X."/>
            <person name="Qi H."/>
            <person name="Xiong Z."/>
            <person name="Que H."/>
            <person name="Xie Y."/>
            <person name="Holland P.W."/>
            <person name="Paps J."/>
            <person name="Zhu Y."/>
            <person name="Wu F."/>
            <person name="Chen Y."/>
            <person name="Wang J."/>
            <person name="Peng C."/>
            <person name="Meng J."/>
            <person name="Yang L."/>
            <person name="Liu J."/>
            <person name="Wen B."/>
            <person name="Zhang N."/>
            <person name="Huang Z."/>
            <person name="Zhu Q."/>
            <person name="Feng Y."/>
            <person name="Mount A."/>
            <person name="Hedgecock D."/>
            <person name="Xu Z."/>
            <person name="Liu Y."/>
            <person name="Domazet-Loso T."/>
            <person name="Du Y."/>
            <person name="Sun X."/>
            <person name="Zhang S."/>
            <person name="Liu B."/>
            <person name="Cheng P."/>
            <person name="Jiang X."/>
            <person name="Li J."/>
            <person name="Fan D."/>
            <person name="Wang W."/>
            <person name="Fu W."/>
            <person name="Wang T."/>
            <person name="Wang B."/>
            <person name="Zhang J."/>
            <person name="Peng Z."/>
            <person name="Li Y."/>
            <person name="Li N."/>
            <person name="Wang J."/>
            <person name="Chen M."/>
            <person name="He Y."/>
            <person name="Tan F."/>
            <person name="Song X."/>
            <person name="Zheng Q."/>
            <person name="Huang R."/>
            <person name="Yang H."/>
            <person name="Du X."/>
            <person name="Chen L."/>
            <person name="Yang M."/>
            <person name="Gaffney P.M."/>
            <person name="Wang S."/>
            <person name="Luo L."/>
            <person name="She Z."/>
            <person name="Ming Y."/>
            <person name="Huang W."/>
            <person name="Zhang S."/>
            <person name="Huang B."/>
            <person name="Zhang Y."/>
            <person name="Qu T."/>
            <person name="Ni P."/>
            <person name="Miao G."/>
            <person name="Wang J."/>
            <person name="Wang Q."/>
            <person name="Steinberg C.E."/>
            <person name="Wang H."/>
            <person name="Li N."/>
            <person name="Qian L."/>
            <person name="Zhang G."/>
            <person name="Li Y."/>
            <person name="Yang H."/>
            <person name="Liu X."/>
            <person name="Wang J."/>
            <person name="Yin Y."/>
            <person name="Wang J."/>
        </authorList>
    </citation>
    <scope>NUCLEOTIDE SEQUENCE [LARGE SCALE GENOMIC DNA]</scope>
    <source>
        <strain evidence="2">05x7-T-G4-1.051#20</strain>
    </source>
</reference>
<feature type="region of interest" description="Disordered" evidence="1">
    <location>
        <begin position="75"/>
        <end position="103"/>
    </location>
</feature>
<evidence type="ECO:0000313" key="2">
    <source>
        <dbReference type="EMBL" id="EKC36149.1"/>
    </source>
</evidence>
<proteinExistence type="predicted"/>
<dbReference type="EMBL" id="JH816179">
    <property type="protein sequence ID" value="EKC36149.1"/>
    <property type="molecule type" value="Genomic_DNA"/>
</dbReference>
<sequence>MQPHQTSHSKDVRRTEKRKLAGKARLPGKTKRSDQTDPTNSGVSIEEVAATVSQMILPELTQTIQTLISQREDNGVVSRNQQTVEKSPPAINMESLAGPSTDSEQKIETIINPHQPDSCEAIQKSHGILMAYSEMTEFI</sequence>
<feature type="compositionally biased region" description="Basic residues" evidence="1">
    <location>
        <begin position="15"/>
        <end position="30"/>
    </location>
</feature>
<evidence type="ECO:0000256" key="1">
    <source>
        <dbReference type="SAM" id="MobiDB-lite"/>
    </source>
</evidence>